<dbReference type="KEGG" id="nmg:Nmag_3699"/>
<reference evidence="2 4" key="2">
    <citation type="journal article" date="2012" name="BMC Genomics">
        <title>A comparative genomics perspective on the genetic content of the alkaliphilic haloarchaeon Natrialba magadii ATCC 43099T.</title>
        <authorList>
            <person name="Siddaramappa S."/>
            <person name="Challacombe J.F."/>
            <person name="Decastro R.E."/>
            <person name="Pfeiffer F."/>
            <person name="Sastre D.E."/>
            <person name="Gimenez M.I."/>
            <person name="Paggi R.A."/>
            <person name="Detter J.C."/>
            <person name="Davenport K.W."/>
            <person name="Goodwin L.A."/>
            <person name="Kyrpides N."/>
            <person name="Tapia R."/>
            <person name="Pitluck S."/>
            <person name="Lucas S."/>
            <person name="Woyke T."/>
            <person name="Maupin-Furlow J.A."/>
        </authorList>
    </citation>
    <scope>NUCLEOTIDE SEQUENCE [LARGE SCALE GENOMIC DNA]</scope>
    <source>
        <strain evidence="2">ATCC 43099</strain>
        <strain evidence="4">ATCC 43099 / DSM 3394 / CCM 3739 / CIP 104546 / IAM 13178 / JCM 8861 / NBRC 102185 / NCIMB 2190 / MS3</strain>
    </source>
</reference>
<evidence type="ECO:0000313" key="2">
    <source>
        <dbReference type="EMBL" id="ADD07241.1"/>
    </source>
</evidence>
<reference evidence="3 5" key="3">
    <citation type="journal article" date="2014" name="PLoS Genet.">
        <title>Phylogenetically driven sequencing of extremely halophilic archaea reveals strategies for static and dynamic osmo-response.</title>
        <authorList>
            <person name="Becker E.A."/>
            <person name="Seitzer P.M."/>
            <person name="Tritt A."/>
            <person name="Larsen D."/>
            <person name="Krusor M."/>
            <person name="Yao A.I."/>
            <person name="Wu D."/>
            <person name="Madern D."/>
            <person name="Eisen J.A."/>
            <person name="Darling A.E."/>
            <person name="Facciotti M.T."/>
        </authorList>
    </citation>
    <scope>NUCLEOTIDE SEQUENCE [LARGE SCALE GENOMIC DNA]</scope>
    <source>
        <strain evidence="5">ATCC 43099 / DSM 3394 / CCM 3739 / CIP 104546 / IAM 13178 / JCM 8861 / NBRC 102185 / NCIMB 2190 / MS3</strain>
        <strain evidence="3">MS-3</strain>
    </source>
</reference>
<dbReference type="Proteomes" id="UP000001879">
    <property type="component" value="Plasmid pNMAG01"/>
</dbReference>
<name>D3T0Y2_NATMM</name>
<dbReference type="AlphaFoldDB" id="D3T0Y2"/>
<reference evidence="2" key="4">
    <citation type="submission" date="2016-09" db="EMBL/GenBank/DDBJ databases">
        <authorList>
            <person name="Pfeiffer F."/>
        </authorList>
    </citation>
    <scope>NUCLEOTIDE SEQUENCE</scope>
    <source>
        <strain evidence="2">ATCC 43099</strain>
        <plasmid evidence="2">pNMAG01</plasmid>
    </source>
</reference>
<dbReference type="EMBL" id="CP001933">
    <property type="protein sequence ID" value="ADD07241.1"/>
    <property type="molecule type" value="Genomic_DNA"/>
</dbReference>
<reference evidence="4" key="1">
    <citation type="submission" date="2010-02" db="EMBL/GenBank/DDBJ databases">
        <title>Complete sequence of plasmid 1 of Natrialba magadii ATCC 43099.</title>
        <authorList>
            <consortium name="US DOE Joint Genome Institute"/>
            <person name="Lucas S."/>
            <person name="Copeland A."/>
            <person name="Lapidus A."/>
            <person name="Cheng J.-F."/>
            <person name="Bruce D."/>
            <person name="Goodwin L."/>
            <person name="Pitluck S."/>
            <person name="Davenport K."/>
            <person name="Saunders E."/>
            <person name="Detter J.C."/>
            <person name="Han C."/>
            <person name="Tapia R."/>
            <person name="Land M."/>
            <person name="Hauser L."/>
            <person name="Kyrpides N."/>
            <person name="Mikhailova N."/>
            <person name="De Castro R.E."/>
            <person name="Maupin-Furlow J.A."/>
            <person name="Woyke T."/>
        </authorList>
    </citation>
    <scope>NUCLEOTIDE SEQUENCE [LARGE SCALE GENOMIC DNA]</scope>
    <source>
        <strain evidence="4">ATCC 43099 / DSM 3394 / CCM 3739 / CIP 104546 / IAM 13178 / JCM 8861 / NBRC 102185 / NCIMB 2190 / MS3</strain>
        <plasmid evidence="4">pNMAG01</plasmid>
    </source>
</reference>
<evidence type="ECO:0000313" key="3">
    <source>
        <dbReference type="EMBL" id="ELY34352.1"/>
    </source>
</evidence>
<dbReference type="Proteomes" id="UP000011543">
    <property type="component" value="Unassembled WGS sequence"/>
</dbReference>
<organism evidence="2 4">
    <name type="scientific">Natrialba magadii (strain ATCC 43099 / DSM 3394 / CCM 3739 / CIP 104546 / IAM 13178 / JCM 8861 / NBRC 102185 / NCIMB 2190 / MS3)</name>
    <name type="common">Natronobacterium magadii</name>
    <dbReference type="NCBI Taxonomy" id="547559"/>
    <lineage>
        <taxon>Archaea</taxon>
        <taxon>Methanobacteriati</taxon>
        <taxon>Methanobacteriota</taxon>
        <taxon>Stenosarchaea group</taxon>
        <taxon>Halobacteria</taxon>
        <taxon>Halobacteriales</taxon>
        <taxon>Natrialbaceae</taxon>
        <taxon>Natrialba</taxon>
    </lineage>
</organism>
<evidence type="ECO:0000313" key="5">
    <source>
        <dbReference type="Proteomes" id="UP000011543"/>
    </source>
</evidence>
<keyword evidence="4" id="KW-1185">Reference proteome</keyword>
<sequence length="79" mass="8843">MSHQTLASEQVSHRVVETVAEADGIDPTEVKPPLYNVVDPTALNRLFDDLSTHSRHGHVSFPYRDYTVTVHSSGRVELE</sequence>
<dbReference type="GeneID" id="8826567"/>
<dbReference type="InterPro" id="IPR040624">
    <property type="entry name" value="HalOD1"/>
</dbReference>
<accession>D3T0Y2</accession>
<evidence type="ECO:0000259" key="1">
    <source>
        <dbReference type="Pfam" id="PF18545"/>
    </source>
</evidence>
<dbReference type="RefSeq" id="WP_004266976.1">
    <property type="nucleotide sequence ID" value="NC_013923.1"/>
</dbReference>
<evidence type="ECO:0000313" key="4">
    <source>
        <dbReference type="Proteomes" id="UP000001879"/>
    </source>
</evidence>
<dbReference type="PATRIC" id="fig|547559.17.peg.73"/>
<dbReference type="OrthoDB" id="181456at2157"/>
<proteinExistence type="predicted"/>
<feature type="domain" description="Halobacterial output" evidence="1">
    <location>
        <begin position="8"/>
        <end position="78"/>
    </location>
</feature>
<protein>
    <recommendedName>
        <fullName evidence="1">Halobacterial output domain-containing protein</fullName>
    </recommendedName>
</protein>
<gene>
    <name evidence="2" type="ordered locus">Nmag_3699</name>
    <name evidence="3" type="ORF">C500_00417</name>
</gene>
<dbReference type="Pfam" id="PF18545">
    <property type="entry name" value="HalOD1"/>
    <property type="match status" value="1"/>
</dbReference>
<geneLocation type="plasmid" evidence="2 4">
    <name>pNMAG01</name>
</geneLocation>
<dbReference type="HOGENOM" id="CLU_159738_1_2_2"/>
<dbReference type="EMBL" id="AOHS01000007">
    <property type="protein sequence ID" value="ELY34352.1"/>
    <property type="molecule type" value="Genomic_DNA"/>
</dbReference>
<keyword evidence="2" id="KW-0614">Plasmid</keyword>